<comment type="similarity">
    <text evidence="1">Belongs to the CGI121/TPRKB family.</text>
</comment>
<sequence length="164" mass="17927">MRLVEAEATVSDLDSFIAVVGDVADETGATVQAFDARYVVDREHLERAIELADRAIGRGNEIARDRAVEILLYASGRRQINRAFEIGVSEGTLPVVILVDGSDEEDAEAALFDRLDLEPAETLGDYDEALVREVFDVGETELRVADGDLPALVKERVALLAVER</sequence>
<dbReference type="SUPFAM" id="SSF143870">
    <property type="entry name" value="PF0523-like"/>
    <property type="match status" value="1"/>
</dbReference>
<dbReference type="PIRSF" id="PIRSF022062">
    <property type="entry name" value="UCP022062"/>
    <property type="match status" value="1"/>
</dbReference>
<reference evidence="3" key="1">
    <citation type="journal article" date="2015" name="J. Biotechnol.">
        <title>Complete genome sequence of Haloferax gibbonsii strain ARA6, a potential producer of polyhydroxyalkanoates and halocins isolated from Araruama, Rio de Janeiro, Brasil.</title>
        <authorList>
            <person name="Pinto L.H."/>
            <person name="D'Alincourt Carvalho-Assef A.P."/>
            <person name="Vieira R.P."/>
            <person name="Clementino M.M."/>
            <person name="Albano R.M."/>
        </authorList>
    </citation>
    <scope>NUCLEOTIDE SEQUENCE [LARGE SCALE GENOMIC DNA]</scope>
    <source>
        <strain evidence="3">ARA6</strain>
    </source>
</reference>
<name>A0A0K1IP40_HALGI</name>
<dbReference type="AlphaFoldDB" id="A0A0K1IP40"/>
<protein>
    <submittedName>
        <fullName evidence="2">KEOPS complex component</fullName>
    </submittedName>
</protein>
<evidence type="ECO:0000313" key="3">
    <source>
        <dbReference type="Proteomes" id="UP000066124"/>
    </source>
</evidence>
<organism evidence="2 3">
    <name type="scientific">Haloferax gibbonsii</name>
    <dbReference type="NCBI Taxonomy" id="35746"/>
    <lineage>
        <taxon>Archaea</taxon>
        <taxon>Methanobacteriati</taxon>
        <taxon>Methanobacteriota</taxon>
        <taxon>Stenosarchaea group</taxon>
        <taxon>Halobacteria</taxon>
        <taxon>Halobacteriales</taxon>
        <taxon>Haloferacaceae</taxon>
        <taxon>Haloferax</taxon>
    </lineage>
</organism>
<proteinExistence type="inferred from homology"/>
<dbReference type="InterPro" id="IPR013926">
    <property type="entry name" value="CGI121/TPRKB"/>
</dbReference>
<dbReference type="GeneID" id="25244308"/>
<dbReference type="Pfam" id="PF08617">
    <property type="entry name" value="CGI-121"/>
    <property type="match status" value="1"/>
</dbReference>
<dbReference type="InterPro" id="IPR036504">
    <property type="entry name" value="CGI121/TPRKB_sf"/>
</dbReference>
<dbReference type="PATRIC" id="fig|35746.4.peg.11"/>
<evidence type="ECO:0000313" key="2">
    <source>
        <dbReference type="EMBL" id="AKU06211.1"/>
    </source>
</evidence>
<accession>A0A0K1IP40</accession>
<dbReference type="Proteomes" id="UP000066124">
    <property type="component" value="Chromosome"/>
</dbReference>
<dbReference type="KEGG" id="hgi:ABY42_00060"/>
<evidence type="ECO:0000256" key="1">
    <source>
        <dbReference type="ARBA" id="ARBA00005546"/>
    </source>
</evidence>
<dbReference type="Gene3D" id="3.30.2380.10">
    <property type="entry name" value="CGI121/TPRKB"/>
    <property type="match status" value="1"/>
</dbReference>
<dbReference type="InterPro" id="IPR016799">
    <property type="entry name" value="UCP022062"/>
</dbReference>
<dbReference type="RefSeq" id="WP_050458405.1">
    <property type="nucleotide sequence ID" value="NZ_CP011947.1"/>
</dbReference>
<dbReference type="EMBL" id="CP011947">
    <property type="protein sequence ID" value="AKU06211.1"/>
    <property type="molecule type" value="Genomic_DNA"/>
</dbReference>
<gene>
    <name evidence="2" type="ORF">ABY42_00060</name>
</gene>
<dbReference type="NCBIfam" id="NF011465">
    <property type="entry name" value="PRK14886.1-1"/>
    <property type="match status" value="1"/>
</dbReference>